<name>A0ABV9QK92_9FIRM</name>
<dbReference type="InterPro" id="IPR036505">
    <property type="entry name" value="Amidase/PGRP_sf"/>
</dbReference>
<dbReference type="InterPro" id="IPR002502">
    <property type="entry name" value="Amidase_domain"/>
</dbReference>
<dbReference type="InterPro" id="IPR006619">
    <property type="entry name" value="PGRP_domain_met/bac"/>
</dbReference>
<dbReference type="Proteomes" id="UP001595916">
    <property type="component" value="Unassembled WGS sequence"/>
</dbReference>
<feature type="domain" description="Peptidoglycan recognition protein family" evidence="2">
    <location>
        <begin position="6"/>
        <end position="129"/>
    </location>
</feature>
<dbReference type="Pfam" id="PF01510">
    <property type="entry name" value="Amidase_2"/>
    <property type="match status" value="1"/>
</dbReference>
<dbReference type="Gene3D" id="3.40.80.10">
    <property type="entry name" value="Peptidoglycan recognition protein-like"/>
    <property type="match status" value="1"/>
</dbReference>
<dbReference type="CDD" id="cd06583">
    <property type="entry name" value="PGRP"/>
    <property type="match status" value="1"/>
</dbReference>
<dbReference type="PANTHER" id="PTHR11022:SF41">
    <property type="entry name" value="PEPTIDOGLYCAN-RECOGNITION PROTEIN LC-RELATED"/>
    <property type="match status" value="1"/>
</dbReference>
<evidence type="ECO:0000259" key="2">
    <source>
        <dbReference type="SMART" id="SM00701"/>
    </source>
</evidence>
<dbReference type="EMBL" id="JBHSHL010000022">
    <property type="protein sequence ID" value="MFC4804785.1"/>
    <property type="molecule type" value="Genomic_DNA"/>
</dbReference>
<sequence>MRLIRPKIVFRNSLLLLQKEKVRYIVIHHAQAERATWEDIHQWHLKRGWAGAGYHEYITKNGDVFILRGKWQGVHAKGYNKVSYGICLEGNYHKEKELCVLQMKSLMIRILVKRAEFPSAKVVLHRQLCDTDCPGQFFPRLKY</sequence>
<dbReference type="SUPFAM" id="SSF55846">
    <property type="entry name" value="N-acetylmuramoyl-L-alanine amidase-like"/>
    <property type="match status" value="1"/>
</dbReference>
<accession>A0ABV9QK92</accession>
<dbReference type="InterPro" id="IPR015510">
    <property type="entry name" value="PGRP"/>
</dbReference>
<reference evidence="4" key="1">
    <citation type="journal article" date="2019" name="Int. J. Syst. Evol. Microbiol.">
        <title>The Global Catalogue of Microorganisms (GCM) 10K type strain sequencing project: providing services to taxonomists for standard genome sequencing and annotation.</title>
        <authorList>
            <consortium name="The Broad Institute Genomics Platform"/>
            <consortium name="The Broad Institute Genome Sequencing Center for Infectious Disease"/>
            <person name="Wu L."/>
            <person name="Ma J."/>
        </authorList>
    </citation>
    <scope>NUCLEOTIDE SEQUENCE [LARGE SCALE GENOMIC DNA]</scope>
    <source>
        <strain evidence="4">CCUG 46385</strain>
    </source>
</reference>
<evidence type="ECO:0000313" key="4">
    <source>
        <dbReference type="Proteomes" id="UP001595916"/>
    </source>
</evidence>
<keyword evidence="3" id="KW-0378">Hydrolase</keyword>
<evidence type="ECO:0000256" key="1">
    <source>
        <dbReference type="ARBA" id="ARBA00007553"/>
    </source>
</evidence>
<dbReference type="SMART" id="SM00701">
    <property type="entry name" value="PGRP"/>
    <property type="match status" value="1"/>
</dbReference>
<comment type="caution">
    <text evidence="3">The sequence shown here is derived from an EMBL/GenBank/DDBJ whole genome shotgun (WGS) entry which is preliminary data.</text>
</comment>
<dbReference type="RefSeq" id="WP_379788303.1">
    <property type="nucleotide sequence ID" value="NZ_JBHSHL010000022.1"/>
</dbReference>
<dbReference type="GO" id="GO:0008745">
    <property type="term" value="F:N-acetylmuramoyl-L-alanine amidase activity"/>
    <property type="evidence" value="ECO:0007669"/>
    <property type="project" value="UniProtKB-EC"/>
</dbReference>
<organism evidence="3 4">
    <name type="scientific">Filifactor villosus</name>
    <dbReference type="NCBI Taxonomy" id="29374"/>
    <lineage>
        <taxon>Bacteria</taxon>
        <taxon>Bacillati</taxon>
        <taxon>Bacillota</taxon>
        <taxon>Clostridia</taxon>
        <taxon>Peptostreptococcales</taxon>
        <taxon>Filifactoraceae</taxon>
        <taxon>Filifactor</taxon>
    </lineage>
</organism>
<comment type="similarity">
    <text evidence="1">Belongs to the N-acetylmuramoyl-L-alanine amidase 2 family.</text>
</comment>
<protein>
    <submittedName>
        <fullName evidence="3">N-acetylmuramoyl-L-alanine amidase</fullName>
        <ecNumber evidence="3">3.5.1.28</ecNumber>
    </submittedName>
</protein>
<proteinExistence type="inferred from homology"/>
<dbReference type="PANTHER" id="PTHR11022">
    <property type="entry name" value="PEPTIDOGLYCAN RECOGNITION PROTEIN"/>
    <property type="match status" value="1"/>
</dbReference>
<evidence type="ECO:0000313" key="3">
    <source>
        <dbReference type="EMBL" id="MFC4804785.1"/>
    </source>
</evidence>
<keyword evidence="4" id="KW-1185">Reference proteome</keyword>
<gene>
    <name evidence="3" type="ORF">ACFO4R_06770</name>
</gene>
<dbReference type="EC" id="3.5.1.28" evidence="3"/>